<keyword evidence="1" id="KW-0805">Transcription regulation</keyword>
<organism evidence="5 6">
    <name type="scientific">Rothia santali</name>
    <dbReference type="NCBI Taxonomy" id="2949643"/>
    <lineage>
        <taxon>Bacteria</taxon>
        <taxon>Bacillati</taxon>
        <taxon>Actinomycetota</taxon>
        <taxon>Actinomycetes</taxon>
        <taxon>Micrococcales</taxon>
        <taxon>Micrococcaceae</taxon>
        <taxon>Rothia</taxon>
    </lineage>
</organism>
<dbReference type="PANTHER" id="PTHR30146:SF109">
    <property type="entry name" value="HTH-TYPE TRANSCRIPTIONAL REGULATOR GALS"/>
    <property type="match status" value="1"/>
</dbReference>
<dbReference type="RefSeq" id="WP_254165449.1">
    <property type="nucleotide sequence ID" value="NZ_JANAFB010000007.1"/>
</dbReference>
<dbReference type="CDD" id="cd06267">
    <property type="entry name" value="PBP1_LacI_sugar_binding-like"/>
    <property type="match status" value="1"/>
</dbReference>
<keyword evidence="2" id="KW-0238">DNA-binding</keyword>
<proteinExistence type="predicted"/>
<feature type="domain" description="Transcriptional regulator LacI/GalR-like sensor" evidence="4">
    <location>
        <begin position="30"/>
        <end position="188"/>
    </location>
</feature>
<dbReference type="PANTHER" id="PTHR30146">
    <property type="entry name" value="LACI-RELATED TRANSCRIPTIONAL REPRESSOR"/>
    <property type="match status" value="1"/>
</dbReference>
<gene>
    <name evidence="5" type="ORF">NBM05_04600</name>
</gene>
<evidence type="ECO:0000259" key="4">
    <source>
        <dbReference type="Pfam" id="PF13377"/>
    </source>
</evidence>
<dbReference type="InterPro" id="IPR046335">
    <property type="entry name" value="LacI/GalR-like_sensor"/>
</dbReference>
<sequence>MVFLDAPGMAGRPEAVTYDCTAAVRDLAALLAERGHRTVAYLDAATRSATFRQRRELLGEALAARGLRLLGDEVRAELDVDSARSAAARHLARWRGEGATAVVGAADTLAYGVLSAAREARVRVPEDLGVAGFDDLPSSAITAPALTSISLPGAVMGRVAAERLLAALEGRGTPDVGPLGARLVRRESL</sequence>
<dbReference type="EMBL" id="JANAFB010000007">
    <property type="protein sequence ID" value="MCP3425320.1"/>
    <property type="molecule type" value="Genomic_DNA"/>
</dbReference>
<evidence type="ECO:0000313" key="6">
    <source>
        <dbReference type="Proteomes" id="UP001139502"/>
    </source>
</evidence>
<accession>A0A9X2KHV4</accession>
<dbReference type="SUPFAM" id="SSF53822">
    <property type="entry name" value="Periplasmic binding protein-like I"/>
    <property type="match status" value="1"/>
</dbReference>
<dbReference type="GO" id="GO:0003700">
    <property type="term" value="F:DNA-binding transcription factor activity"/>
    <property type="evidence" value="ECO:0007669"/>
    <property type="project" value="TreeGrafter"/>
</dbReference>
<comment type="caution">
    <text evidence="5">The sequence shown here is derived from an EMBL/GenBank/DDBJ whole genome shotgun (WGS) entry which is preliminary data.</text>
</comment>
<evidence type="ECO:0000256" key="2">
    <source>
        <dbReference type="ARBA" id="ARBA00023125"/>
    </source>
</evidence>
<evidence type="ECO:0000256" key="3">
    <source>
        <dbReference type="ARBA" id="ARBA00023163"/>
    </source>
</evidence>
<dbReference type="Proteomes" id="UP001139502">
    <property type="component" value="Unassembled WGS sequence"/>
</dbReference>
<evidence type="ECO:0000313" key="5">
    <source>
        <dbReference type="EMBL" id="MCP3425320.1"/>
    </source>
</evidence>
<dbReference type="AlphaFoldDB" id="A0A9X2KHV4"/>
<evidence type="ECO:0000256" key="1">
    <source>
        <dbReference type="ARBA" id="ARBA00023015"/>
    </source>
</evidence>
<dbReference type="GO" id="GO:0000976">
    <property type="term" value="F:transcription cis-regulatory region binding"/>
    <property type="evidence" value="ECO:0007669"/>
    <property type="project" value="TreeGrafter"/>
</dbReference>
<keyword evidence="3" id="KW-0804">Transcription</keyword>
<name>A0A9X2KHV4_9MICC</name>
<keyword evidence="6" id="KW-1185">Reference proteome</keyword>
<reference evidence="5" key="1">
    <citation type="submission" date="2022-06" db="EMBL/GenBank/DDBJ databases">
        <title>Rothia sp. isolated from sandalwood seedling.</title>
        <authorList>
            <person name="Tuikhar N."/>
            <person name="Kirdat K."/>
            <person name="Thorat V."/>
            <person name="Swetha P."/>
            <person name="Padma S."/>
            <person name="Sundararaj R."/>
            <person name="Yadav A."/>
        </authorList>
    </citation>
    <scope>NUCLEOTIDE SEQUENCE</scope>
    <source>
        <strain evidence="5">AR01</strain>
    </source>
</reference>
<dbReference type="InterPro" id="IPR028082">
    <property type="entry name" value="Peripla_BP_I"/>
</dbReference>
<dbReference type="Gene3D" id="3.40.50.2300">
    <property type="match status" value="1"/>
</dbReference>
<protein>
    <submittedName>
        <fullName evidence="5">Substrate-binding domain-containing protein</fullName>
    </submittedName>
</protein>
<dbReference type="Pfam" id="PF13377">
    <property type="entry name" value="Peripla_BP_3"/>
    <property type="match status" value="1"/>
</dbReference>